<evidence type="ECO:0008006" key="2">
    <source>
        <dbReference type="Google" id="ProtNLM"/>
    </source>
</evidence>
<accession>A0A0F9EXK9</accession>
<dbReference type="SUPFAM" id="SSF52980">
    <property type="entry name" value="Restriction endonuclease-like"/>
    <property type="match status" value="1"/>
</dbReference>
<protein>
    <recommendedName>
        <fullName evidence="2">ERCC4 domain-containing protein</fullName>
    </recommendedName>
</protein>
<dbReference type="InterPro" id="IPR011335">
    <property type="entry name" value="Restrct_endonuc-II-like"/>
</dbReference>
<organism evidence="1">
    <name type="scientific">marine sediment metagenome</name>
    <dbReference type="NCBI Taxonomy" id="412755"/>
    <lineage>
        <taxon>unclassified sequences</taxon>
        <taxon>metagenomes</taxon>
        <taxon>ecological metagenomes</taxon>
    </lineage>
</organism>
<evidence type="ECO:0000313" key="1">
    <source>
        <dbReference type="EMBL" id="KKL78803.1"/>
    </source>
</evidence>
<dbReference type="Gene3D" id="3.40.50.10130">
    <property type="match status" value="1"/>
</dbReference>
<gene>
    <name evidence="1" type="ORF">LCGC14_2021180</name>
</gene>
<reference evidence="1" key="1">
    <citation type="journal article" date="2015" name="Nature">
        <title>Complex archaea that bridge the gap between prokaryotes and eukaryotes.</title>
        <authorList>
            <person name="Spang A."/>
            <person name="Saw J.H."/>
            <person name="Jorgensen S.L."/>
            <person name="Zaremba-Niedzwiedzka K."/>
            <person name="Martijn J."/>
            <person name="Lind A.E."/>
            <person name="van Eijk R."/>
            <person name="Schleper C."/>
            <person name="Guy L."/>
            <person name="Ettema T.J."/>
        </authorList>
    </citation>
    <scope>NUCLEOTIDE SEQUENCE</scope>
</reference>
<proteinExistence type="predicted"/>
<dbReference type="AlphaFoldDB" id="A0A0F9EXK9"/>
<name>A0A0F9EXK9_9ZZZZ</name>
<sequence>MAAPVLVIDDREPYEKIGDVLQEEDVPFEVDRLDVGDFAWTVNTELILVSRKGSDFMSSLYSNHMQDEFTRCIQAIKDYGDGKLFFLDEGVWAPAIGGPGINYYKRAGDEWWRRSYKQGGNKKVRTGSFVSMATAGILTIPTADIYETSLALTAIYKKSLLGWPTKIAAGLPKVDLKWSMSNSMTFRLCALWPHLREEVAESLLSTHGTIGNVVDAVRSNPKELVKETNGLGKTGINNILRVLGVEEI</sequence>
<dbReference type="EMBL" id="LAZR01023348">
    <property type="protein sequence ID" value="KKL78803.1"/>
    <property type="molecule type" value="Genomic_DNA"/>
</dbReference>
<comment type="caution">
    <text evidence="1">The sequence shown here is derived from an EMBL/GenBank/DDBJ whole genome shotgun (WGS) entry which is preliminary data.</text>
</comment>